<dbReference type="EMBL" id="BSPX01000009">
    <property type="protein sequence ID" value="GLT21488.1"/>
    <property type="molecule type" value="Genomic_DNA"/>
</dbReference>
<keyword evidence="4" id="KW-1185">Reference proteome</keyword>
<evidence type="ECO:0000313" key="4">
    <source>
        <dbReference type="Proteomes" id="UP001157167"/>
    </source>
</evidence>
<dbReference type="InterPro" id="IPR050816">
    <property type="entry name" value="Flavin-dep_Halogenase_NPB"/>
</dbReference>
<gene>
    <name evidence="3" type="ORF">GCM10007933_09400</name>
</gene>
<evidence type="ECO:0000256" key="1">
    <source>
        <dbReference type="ARBA" id="ARBA00023002"/>
    </source>
</evidence>
<dbReference type="InterPro" id="IPR036188">
    <property type="entry name" value="FAD/NAD-bd_sf"/>
</dbReference>
<evidence type="ECO:0000259" key="2">
    <source>
        <dbReference type="Pfam" id="PF01494"/>
    </source>
</evidence>
<dbReference type="Pfam" id="PF01494">
    <property type="entry name" value="FAD_binding_3"/>
    <property type="match status" value="1"/>
</dbReference>
<dbReference type="InterPro" id="IPR002938">
    <property type="entry name" value="FAD-bd"/>
</dbReference>
<organism evidence="3 4">
    <name type="scientific">Zoogloea oryzae</name>
    <dbReference type="NCBI Taxonomy" id="310767"/>
    <lineage>
        <taxon>Bacteria</taxon>
        <taxon>Pseudomonadati</taxon>
        <taxon>Pseudomonadota</taxon>
        <taxon>Betaproteobacteria</taxon>
        <taxon>Rhodocyclales</taxon>
        <taxon>Zoogloeaceae</taxon>
        <taxon>Zoogloea</taxon>
    </lineage>
</organism>
<sequence>MHMKYDMAVVGAGPAGTSAAISAASRGLRVLLLDRVRFPRFRPGECLHPGIEPIFRELRVWHAVSEASAVRPAQRRVCWGGTSRLESFGRDVEGEWRAVHIARTVLDAILLQRARDMGVEYRQAHEPLQLLQKSGGDVDGVVIGGAPVQCRYLIDASGSRSWLNRQLGVAPQVCSPKLTAFCGYREGRLEDAQQFHAGVDGWCWFAQVDAHTINWTLVKHGVHTKPCVPAELSGMPAAGPNVCGFDVTWRRAGTLAGHGYFVTGDAAFVLDPSAGNGVLYAVLSGIFAGECVVAVTEGREDHASVQAHYDEWSNQWFDGARKALAGIHGQQWNRTGAA</sequence>
<comment type="caution">
    <text evidence="3">The sequence shown here is derived from an EMBL/GenBank/DDBJ whole genome shotgun (WGS) entry which is preliminary data.</text>
</comment>
<name>A0ABQ6F7E8_9RHOO</name>
<accession>A0ABQ6F7E8</accession>
<protein>
    <submittedName>
        <fullName evidence="3">Geranylgeranyl bacteriochlorophyll reductase-like protein</fullName>
    </submittedName>
</protein>
<feature type="domain" description="FAD-binding" evidence="2">
    <location>
        <begin position="5"/>
        <end position="170"/>
    </location>
</feature>
<dbReference type="PANTHER" id="PTHR43747:SF5">
    <property type="entry name" value="FAD-BINDING DOMAIN-CONTAINING PROTEIN"/>
    <property type="match status" value="1"/>
</dbReference>
<evidence type="ECO:0000313" key="3">
    <source>
        <dbReference type="EMBL" id="GLT21488.1"/>
    </source>
</evidence>
<dbReference type="PANTHER" id="PTHR43747">
    <property type="entry name" value="FAD-BINDING PROTEIN"/>
    <property type="match status" value="1"/>
</dbReference>
<dbReference type="Gene3D" id="3.50.50.60">
    <property type="entry name" value="FAD/NAD(P)-binding domain"/>
    <property type="match status" value="1"/>
</dbReference>
<dbReference type="Proteomes" id="UP001157167">
    <property type="component" value="Unassembled WGS sequence"/>
</dbReference>
<keyword evidence="1" id="KW-0560">Oxidoreductase</keyword>
<dbReference type="SUPFAM" id="SSF51905">
    <property type="entry name" value="FAD/NAD(P)-binding domain"/>
    <property type="match status" value="1"/>
</dbReference>
<dbReference type="PRINTS" id="PR00420">
    <property type="entry name" value="RNGMNOXGNASE"/>
</dbReference>
<reference evidence="4" key="1">
    <citation type="journal article" date="2019" name="Int. J. Syst. Evol. Microbiol.">
        <title>The Global Catalogue of Microorganisms (GCM) 10K type strain sequencing project: providing services to taxonomists for standard genome sequencing and annotation.</title>
        <authorList>
            <consortium name="The Broad Institute Genomics Platform"/>
            <consortium name="The Broad Institute Genome Sequencing Center for Infectious Disease"/>
            <person name="Wu L."/>
            <person name="Ma J."/>
        </authorList>
    </citation>
    <scope>NUCLEOTIDE SEQUENCE [LARGE SCALE GENOMIC DNA]</scope>
    <source>
        <strain evidence="4">NBRC 102407</strain>
    </source>
</reference>
<proteinExistence type="predicted"/>